<evidence type="ECO:0000256" key="1">
    <source>
        <dbReference type="ARBA" id="ARBA00004613"/>
    </source>
</evidence>
<keyword evidence="3 6" id="KW-0732">Signal</keyword>
<organism evidence="8">
    <name type="scientific">Amblyomma triste</name>
    <name type="common">Neotropical tick</name>
    <dbReference type="NCBI Taxonomy" id="251400"/>
    <lineage>
        <taxon>Eukaryota</taxon>
        <taxon>Metazoa</taxon>
        <taxon>Ecdysozoa</taxon>
        <taxon>Arthropoda</taxon>
        <taxon>Chelicerata</taxon>
        <taxon>Arachnida</taxon>
        <taxon>Acari</taxon>
        <taxon>Parasitiformes</taxon>
        <taxon>Ixodida</taxon>
        <taxon>Ixodoidea</taxon>
        <taxon>Ixodidae</taxon>
        <taxon>Amblyomminae</taxon>
        <taxon>Amblyomma</taxon>
    </lineage>
</organism>
<evidence type="ECO:0000313" key="8">
    <source>
        <dbReference type="EMBL" id="JAC27735.1"/>
    </source>
</evidence>
<keyword evidence="2 6" id="KW-0964">Secreted</keyword>
<name>A0A023G4E4_AMBTT</name>
<dbReference type="EMBL" id="GBBM01007683">
    <property type="protein sequence ID" value="JAC27735.1"/>
    <property type="molecule type" value="mRNA"/>
</dbReference>
<comment type="function">
    <text evidence="6">Salivary chemokine-binding protein which binds to host chemokines.</text>
</comment>
<comment type="subcellular location">
    <subcellularLocation>
        <location evidence="1 6">Secreted</location>
    </subcellularLocation>
</comment>
<evidence type="ECO:0000256" key="3">
    <source>
        <dbReference type="ARBA" id="ARBA00022729"/>
    </source>
</evidence>
<keyword evidence="4 6" id="KW-1015">Disulfide bond</keyword>
<dbReference type="AlphaFoldDB" id="A0A023G4E4"/>
<feature type="chain" id="PRO_5001516344" description="Evasin" evidence="7">
    <location>
        <begin position="24"/>
        <end position="118"/>
    </location>
</feature>
<evidence type="ECO:0000256" key="4">
    <source>
        <dbReference type="ARBA" id="ARBA00023157"/>
    </source>
</evidence>
<sequence>MSSSMFQLFLFVCALQATMPAYGDSPSCKPKKVLLQTNGQTIPVGCVYRCETENEKVMLSENGERCVDITLHEARKMPPRLEHRCPTGLCNEGTCKRDDLQVLCWYTGNDDASIPRRA</sequence>
<dbReference type="GO" id="GO:0005576">
    <property type="term" value="C:extracellular region"/>
    <property type="evidence" value="ECO:0007669"/>
    <property type="project" value="UniProtKB-SubCell"/>
</dbReference>
<evidence type="ECO:0000256" key="7">
    <source>
        <dbReference type="SAM" id="SignalP"/>
    </source>
</evidence>
<dbReference type="GO" id="GO:0019957">
    <property type="term" value="F:C-C chemokine binding"/>
    <property type="evidence" value="ECO:0007669"/>
    <property type="project" value="InterPro"/>
</dbReference>
<dbReference type="Pfam" id="PF19429">
    <property type="entry name" value="EVA_Class_A"/>
    <property type="match status" value="1"/>
</dbReference>
<dbReference type="Gene3D" id="2.30.130.100">
    <property type="match status" value="1"/>
</dbReference>
<evidence type="ECO:0000256" key="6">
    <source>
        <dbReference type="RuleBase" id="RU369006"/>
    </source>
</evidence>
<keyword evidence="5 6" id="KW-0325">Glycoprotein</keyword>
<dbReference type="InterPro" id="IPR045797">
    <property type="entry name" value="EVA_Class_A"/>
</dbReference>
<proteinExistence type="evidence at transcript level"/>
<evidence type="ECO:0000256" key="5">
    <source>
        <dbReference type="ARBA" id="ARBA00023180"/>
    </source>
</evidence>
<reference evidence="8" key="1">
    <citation type="submission" date="2014-03" db="EMBL/GenBank/DDBJ databases">
        <title>The sialotranscriptome of Amblyomma triste, Amblyomma parvum and Amblyomma cajennense ticks, uncovered by 454-based RNA-seq.</title>
        <authorList>
            <person name="Garcia G.R."/>
            <person name="Gardinassi L.G."/>
            <person name="Ribeiro J.M."/>
            <person name="Anatriello E."/>
            <person name="Ferreira B.R."/>
            <person name="Moreira H.N."/>
            <person name="Mafra C."/>
            <person name="Olegario M.M."/>
            <person name="Szabo P.J."/>
            <person name="Miranda-Santos I.K."/>
            <person name="Maruyama S.R."/>
        </authorList>
    </citation>
    <scope>NUCLEOTIDE SEQUENCE</scope>
    <source>
        <strain evidence="8">Mato Grasso do Sul</strain>
        <tissue evidence="8">Salivary glands</tissue>
    </source>
</reference>
<evidence type="ECO:0000256" key="2">
    <source>
        <dbReference type="ARBA" id="ARBA00022525"/>
    </source>
</evidence>
<accession>A0A023G4E4</accession>
<feature type="signal peptide" evidence="7">
    <location>
        <begin position="1"/>
        <end position="23"/>
    </location>
</feature>
<protein>
    <recommendedName>
        <fullName evidence="6">Evasin</fullName>
    </recommendedName>
</protein>